<comment type="caution">
    <text evidence="8">The sequence shown here is derived from an EMBL/GenBank/DDBJ whole genome shotgun (WGS) entry which is preliminary data.</text>
</comment>
<dbReference type="InterPro" id="IPR051542">
    <property type="entry name" value="Hydrogenase_cytochrome"/>
</dbReference>
<dbReference type="GO" id="GO:0005886">
    <property type="term" value="C:plasma membrane"/>
    <property type="evidence" value="ECO:0007669"/>
    <property type="project" value="UniProtKB-SubCell"/>
</dbReference>
<dbReference type="Proteomes" id="UP000094472">
    <property type="component" value="Unassembled WGS sequence"/>
</dbReference>
<keyword evidence="4 6" id="KW-1133">Transmembrane helix</keyword>
<dbReference type="GO" id="GO:0009055">
    <property type="term" value="F:electron transfer activity"/>
    <property type="evidence" value="ECO:0007669"/>
    <property type="project" value="InterPro"/>
</dbReference>
<evidence type="ECO:0000256" key="5">
    <source>
        <dbReference type="ARBA" id="ARBA00023136"/>
    </source>
</evidence>
<feature type="transmembrane region" description="Helical" evidence="6">
    <location>
        <begin position="134"/>
        <end position="154"/>
    </location>
</feature>
<dbReference type="AlphaFoldDB" id="A0A1E3VXP8"/>
<evidence type="ECO:0000313" key="9">
    <source>
        <dbReference type="Proteomes" id="UP000094472"/>
    </source>
</evidence>
<dbReference type="Gene3D" id="1.20.950.20">
    <property type="entry name" value="Transmembrane di-heme cytochromes, Chain C"/>
    <property type="match status" value="1"/>
</dbReference>
<name>A0A1E3VXP8_9HYPH</name>
<comment type="subcellular location">
    <subcellularLocation>
        <location evidence="1">Cell membrane</location>
        <topology evidence="1">Multi-pass membrane protein</topology>
    </subcellularLocation>
</comment>
<dbReference type="PANTHER" id="PTHR30485">
    <property type="entry name" value="NI/FE-HYDROGENASE 1 B-TYPE CYTOCHROME SUBUNIT"/>
    <property type="match status" value="1"/>
</dbReference>
<feature type="domain" description="Cytochrome b561 bacterial/Ni-hydrogenase" evidence="7">
    <location>
        <begin position="6"/>
        <end position="167"/>
    </location>
</feature>
<keyword evidence="2" id="KW-1003">Cell membrane</keyword>
<evidence type="ECO:0000259" key="7">
    <source>
        <dbReference type="Pfam" id="PF01292"/>
    </source>
</evidence>
<dbReference type="Pfam" id="PF01292">
    <property type="entry name" value="Ni_hydr_CYTB"/>
    <property type="match status" value="1"/>
</dbReference>
<dbReference type="PANTHER" id="PTHR30485:SF2">
    <property type="entry name" value="BLL0597 PROTEIN"/>
    <property type="match status" value="1"/>
</dbReference>
<dbReference type="EMBL" id="LPWF01000023">
    <property type="protein sequence ID" value="ODR98317.1"/>
    <property type="molecule type" value="Genomic_DNA"/>
</dbReference>
<keyword evidence="9" id="KW-1185">Reference proteome</keyword>
<sequence length="178" mass="19506">MATTRVWDIFVRVFHWSLVASLVVAWLSGDDWKTLHLWAGYSAAALIAMRLVWGVIGTPHARFSQFVKSPLAVASYLKEIATGREARHLGHNPAGGAMIVALLATLIGLCLSGWLLTTDAFWGSEMMEDIHETLANLALVLVGLHVGGVLWASFRHHENLIRAMVTGRKRAPETGDVL</sequence>
<organism evidence="8 9">
    <name type="scientific">Methyloceanibacter superfactus</name>
    <dbReference type="NCBI Taxonomy" id="1774969"/>
    <lineage>
        <taxon>Bacteria</taxon>
        <taxon>Pseudomonadati</taxon>
        <taxon>Pseudomonadota</taxon>
        <taxon>Alphaproteobacteria</taxon>
        <taxon>Hyphomicrobiales</taxon>
        <taxon>Hyphomicrobiaceae</taxon>
        <taxon>Methyloceanibacter</taxon>
    </lineage>
</organism>
<dbReference type="RefSeq" id="WP_069441541.1">
    <property type="nucleotide sequence ID" value="NZ_LPWF01000023.1"/>
</dbReference>
<feature type="transmembrane region" description="Helical" evidence="6">
    <location>
        <begin position="35"/>
        <end position="56"/>
    </location>
</feature>
<dbReference type="OrthoDB" id="196472at2"/>
<evidence type="ECO:0000256" key="6">
    <source>
        <dbReference type="SAM" id="Phobius"/>
    </source>
</evidence>
<dbReference type="SUPFAM" id="SSF81342">
    <property type="entry name" value="Transmembrane di-heme cytochromes"/>
    <property type="match status" value="1"/>
</dbReference>
<gene>
    <name evidence="8" type="ORF">AUC69_10610</name>
</gene>
<dbReference type="GO" id="GO:0022904">
    <property type="term" value="P:respiratory electron transport chain"/>
    <property type="evidence" value="ECO:0007669"/>
    <property type="project" value="InterPro"/>
</dbReference>
<evidence type="ECO:0000256" key="4">
    <source>
        <dbReference type="ARBA" id="ARBA00022989"/>
    </source>
</evidence>
<protein>
    <submittedName>
        <fullName evidence="8">Cytochrome B</fullName>
    </submittedName>
</protein>
<evidence type="ECO:0000256" key="2">
    <source>
        <dbReference type="ARBA" id="ARBA00022475"/>
    </source>
</evidence>
<keyword evidence="5 6" id="KW-0472">Membrane</keyword>
<reference evidence="8 9" key="1">
    <citation type="journal article" date="2016" name="Environ. Microbiol.">
        <title>New Methyloceanibacter diversity from North Sea sediments includes methanotroph containing solely the soluble methane monooxygenase.</title>
        <authorList>
            <person name="Vekeman B."/>
            <person name="Kerckhof F.M."/>
            <person name="Cremers G."/>
            <person name="de Vos P."/>
            <person name="Vandamme P."/>
            <person name="Boon N."/>
            <person name="Op den Camp H.J."/>
            <person name="Heylen K."/>
        </authorList>
    </citation>
    <scope>NUCLEOTIDE SEQUENCE [LARGE SCALE GENOMIC DNA]</scope>
    <source>
        <strain evidence="8 9">R-67175</strain>
    </source>
</reference>
<evidence type="ECO:0000256" key="1">
    <source>
        <dbReference type="ARBA" id="ARBA00004651"/>
    </source>
</evidence>
<dbReference type="GO" id="GO:0020037">
    <property type="term" value="F:heme binding"/>
    <property type="evidence" value="ECO:0007669"/>
    <property type="project" value="TreeGrafter"/>
</dbReference>
<feature type="transmembrane region" description="Helical" evidence="6">
    <location>
        <begin position="9"/>
        <end position="29"/>
    </location>
</feature>
<dbReference type="STRING" id="1774969.AUC69_10610"/>
<proteinExistence type="predicted"/>
<feature type="transmembrane region" description="Helical" evidence="6">
    <location>
        <begin position="94"/>
        <end position="114"/>
    </location>
</feature>
<evidence type="ECO:0000256" key="3">
    <source>
        <dbReference type="ARBA" id="ARBA00022692"/>
    </source>
</evidence>
<evidence type="ECO:0000313" key="8">
    <source>
        <dbReference type="EMBL" id="ODR98317.1"/>
    </source>
</evidence>
<dbReference type="InterPro" id="IPR011577">
    <property type="entry name" value="Cyt_b561_bac/Ni-Hgenase"/>
</dbReference>
<keyword evidence="3 6" id="KW-0812">Transmembrane</keyword>
<dbReference type="InterPro" id="IPR016174">
    <property type="entry name" value="Di-haem_cyt_TM"/>
</dbReference>
<accession>A0A1E3VXP8</accession>